<evidence type="ECO:0000256" key="3">
    <source>
        <dbReference type="ARBA" id="ARBA00022989"/>
    </source>
</evidence>
<keyword evidence="5" id="KW-0968">Cytoplasmic vesicle</keyword>
<organism evidence="8">
    <name type="scientific">Cacopsylla melanoneura</name>
    <dbReference type="NCBI Taxonomy" id="428564"/>
    <lineage>
        <taxon>Eukaryota</taxon>
        <taxon>Metazoa</taxon>
        <taxon>Ecdysozoa</taxon>
        <taxon>Arthropoda</taxon>
        <taxon>Hexapoda</taxon>
        <taxon>Insecta</taxon>
        <taxon>Pterygota</taxon>
        <taxon>Neoptera</taxon>
        <taxon>Paraneoptera</taxon>
        <taxon>Hemiptera</taxon>
        <taxon>Sternorrhyncha</taxon>
        <taxon>Psylloidea</taxon>
        <taxon>Psyllidae</taxon>
        <taxon>Psyllinae</taxon>
        <taxon>Cacopsylla</taxon>
    </lineage>
</organism>
<sequence length="118" mass="13005">MFDINNAPTAGPFSQMSNTDTTPIMQAPEPGPSSSTQEKPDLEVLTTVFYYCFTIIVMPVMTFFVTKHVFFGGLFGVDSVTSNVYSAIASIIVVHISLALFIKRAYSEADRVKPQKQD</sequence>
<dbReference type="EMBL" id="HBUF01161163">
    <property type="protein sequence ID" value="CAG6650174.1"/>
    <property type="molecule type" value="Transcribed_RNA"/>
</dbReference>
<keyword evidence="1 7" id="KW-0812">Transmembrane</keyword>
<dbReference type="GO" id="GO:0070072">
    <property type="term" value="P:vacuolar proton-transporting V-type ATPase complex assembly"/>
    <property type="evidence" value="ECO:0007669"/>
    <property type="project" value="InterPro"/>
</dbReference>
<evidence type="ECO:0000256" key="2">
    <source>
        <dbReference type="ARBA" id="ARBA00022824"/>
    </source>
</evidence>
<feature type="transmembrane region" description="Helical" evidence="7">
    <location>
        <begin position="84"/>
        <end position="102"/>
    </location>
</feature>
<dbReference type="InterPro" id="IPR019013">
    <property type="entry name" value="Vma21"/>
</dbReference>
<evidence type="ECO:0000256" key="4">
    <source>
        <dbReference type="ARBA" id="ARBA00023136"/>
    </source>
</evidence>
<evidence type="ECO:0000256" key="7">
    <source>
        <dbReference type="SAM" id="Phobius"/>
    </source>
</evidence>
<keyword evidence="2" id="KW-0256">Endoplasmic reticulum</keyword>
<dbReference type="Pfam" id="PF09446">
    <property type="entry name" value="VMA21"/>
    <property type="match status" value="1"/>
</dbReference>
<proteinExistence type="predicted"/>
<feature type="transmembrane region" description="Helical" evidence="7">
    <location>
        <begin position="44"/>
        <end position="64"/>
    </location>
</feature>
<dbReference type="PANTHER" id="PTHR31792">
    <property type="entry name" value="VACUOLAR ATPASE ASSEMBLY INTEGRAL MEMBRANE PROTEIN VMA21"/>
    <property type="match status" value="1"/>
</dbReference>
<feature type="region of interest" description="Disordered" evidence="6">
    <location>
        <begin position="1"/>
        <end position="39"/>
    </location>
</feature>
<name>A0A8D9BT44_9HEMI</name>
<feature type="compositionally biased region" description="Polar residues" evidence="6">
    <location>
        <begin position="1"/>
        <end position="24"/>
    </location>
</feature>
<keyword evidence="4 7" id="KW-0472">Membrane</keyword>
<accession>A0A8D9BT44</accession>
<evidence type="ECO:0000313" key="8">
    <source>
        <dbReference type="EMBL" id="CAG6788197.1"/>
    </source>
</evidence>
<dbReference type="EMBL" id="HBUF01658416">
    <property type="protein sequence ID" value="CAG6788197.1"/>
    <property type="molecule type" value="Transcribed_RNA"/>
</dbReference>
<evidence type="ECO:0000256" key="1">
    <source>
        <dbReference type="ARBA" id="ARBA00022692"/>
    </source>
</evidence>
<reference evidence="8" key="1">
    <citation type="submission" date="2021-05" db="EMBL/GenBank/DDBJ databases">
        <authorList>
            <person name="Alioto T."/>
            <person name="Alioto T."/>
            <person name="Gomez Garrido J."/>
        </authorList>
    </citation>
    <scope>NUCLEOTIDE SEQUENCE</scope>
</reference>
<dbReference type="PANTHER" id="PTHR31792:SF6">
    <property type="entry name" value="VACUOLAR ATPASE ASSEMBLY INTEGRAL MEMBRANE PROTEIN VMA21 HOMOLOG"/>
    <property type="match status" value="1"/>
</dbReference>
<keyword evidence="3 7" id="KW-1133">Transmembrane helix</keyword>
<dbReference type="GO" id="GO:0005789">
    <property type="term" value="C:endoplasmic reticulum membrane"/>
    <property type="evidence" value="ECO:0007669"/>
    <property type="project" value="TreeGrafter"/>
</dbReference>
<protein>
    <submittedName>
        <fullName evidence="8">Vacuolar ATPase assembly integral membrane protein VMA21 homolog</fullName>
    </submittedName>
</protein>
<evidence type="ECO:0000256" key="5">
    <source>
        <dbReference type="ARBA" id="ARBA00023329"/>
    </source>
</evidence>
<dbReference type="AlphaFoldDB" id="A0A8D9BT44"/>
<evidence type="ECO:0000256" key="6">
    <source>
        <dbReference type="SAM" id="MobiDB-lite"/>
    </source>
</evidence>
<dbReference type="GO" id="GO:0031410">
    <property type="term" value="C:cytoplasmic vesicle"/>
    <property type="evidence" value="ECO:0007669"/>
    <property type="project" value="UniProtKB-KW"/>
</dbReference>